<dbReference type="EMBL" id="JACOPL010000009">
    <property type="protein sequence ID" value="MBC5725858.1"/>
    <property type="molecule type" value="Genomic_DNA"/>
</dbReference>
<dbReference type="GO" id="GO:0003700">
    <property type="term" value="F:DNA-binding transcription factor activity"/>
    <property type="evidence" value="ECO:0007669"/>
    <property type="project" value="InterPro"/>
</dbReference>
<dbReference type="SUPFAM" id="SSF46894">
    <property type="entry name" value="C-terminal effector domain of the bipartite response regulators"/>
    <property type="match status" value="1"/>
</dbReference>
<evidence type="ECO:0000313" key="3">
    <source>
        <dbReference type="Proteomes" id="UP000606499"/>
    </source>
</evidence>
<dbReference type="GO" id="GO:0005737">
    <property type="term" value="C:cytoplasm"/>
    <property type="evidence" value="ECO:0007669"/>
    <property type="project" value="InterPro"/>
</dbReference>
<evidence type="ECO:0000259" key="1">
    <source>
        <dbReference type="Pfam" id="PF08769"/>
    </source>
</evidence>
<name>A0A923LV20_9FIRM</name>
<dbReference type="InterPro" id="IPR036388">
    <property type="entry name" value="WH-like_DNA-bd_sf"/>
</dbReference>
<dbReference type="Gene3D" id="1.10.10.10">
    <property type="entry name" value="Winged helix-like DNA-binding domain superfamily/Winged helix DNA-binding domain"/>
    <property type="match status" value="1"/>
</dbReference>
<gene>
    <name evidence="2" type="ORF">H8S45_10370</name>
</gene>
<proteinExistence type="predicted"/>
<dbReference type="Proteomes" id="UP000606499">
    <property type="component" value="Unassembled WGS sequence"/>
</dbReference>
<protein>
    <submittedName>
        <fullName evidence="2">Sporulation protein</fullName>
    </submittedName>
</protein>
<reference evidence="2" key="1">
    <citation type="submission" date="2020-08" db="EMBL/GenBank/DDBJ databases">
        <title>Genome public.</title>
        <authorList>
            <person name="Liu C."/>
            <person name="Sun Q."/>
        </authorList>
    </citation>
    <scope>NUCLEOTIDE SEQUENCE</scope>
    <source>
        <strain evidence="2">NSJ-28</strain>
    </source>
</reference>
<dbReference type="AlphaFoldDB" id="A0A923LV20"/>
<dbReference type="RefSeq" id="WP_186950040.1">
    <property type="nucleotide sequence ID" value="NZ_JACOPL010000009.1"/>
</dbReference>
<dbReference type="GO" id="GO:0005509">
    <property type="term" value="F:calcium ion binding"/>
    <property type="evidence" value="ECO:0007669"/>
    <property type="project" value="InterPro"/>
</dbReference>
<dbReference type="InterPro" id="IPR016032">
    <property type="entry name" value="Sig_transdc_resp-reg_C-effctor"/>
</dbReference>
<keyword evidence="3" id="KW-1185">Reference proteome</keyword>
<evidence type="ECO:0000313" key="2">
    <source>
        <dbReference type="EMBL" id="MBC5725858.1"/>
    </source>
</evidence>
<comment type="caution">
    <text evidence="2">The sequence shown here is derived from an EMBL/GenBank/DDBJ whole genome shotgun (WGS) entry which is preliminary data.</text>
</comment>
<accession>A0A923LV20</accession>
<feature type="domain" description="Sporulation initiation factor Spo0A C-terminal" evidence="1">
    <location>
        <begin position="13"/>
        <end position="108"/>
    </location>
</feature>
<sequence length="113" mass="13382">MELEQYQRNAQHLLLQLGLHIGRRQGLYLLTALCLIRERPERLQLVTKWLYPDVAAVCHTTYTAVERGLRAACDNLWYCENYDLLIKITYFDRDTRPSPSLMLAYLYQYLLAK</sequence>
<organism evidence="2 3">
    <name type="scientific">Agathobaculum faecis</name>
    <dbReference type="NCBI Taxonomy" id="2763013"/>
    <lineage>
        <taxon>Bacteria</taxon>
        <taxon>Bacillati</taxon>
        <taxon>Bacillota</taxon>
        <taxon>Clostridia</taxon>
        <taxon>Eubacteriales</taxon>
        <taxon>Butyricicoccaceae</taxon>
        <taxon>Agathobaculum</taxon>
    </lineage>
</organism>
<dbReference type="Pfam" id="PF08769">
    <property type="entry name" value="Spo0A_C"/>
    <property type="match status" value="1"/>
</dbReference>
<dbReference type="InterPro" id="IPR014879">
    <property type="entry name" value="Spo0A_C"/>
</dbReference>
<dbReference type="GO" id="GO:0042173">
    <property type="term" value="P:regulation of sporulation resulting in formation of a cellular spore"/>
    <property type="evidence" value="ECO:0007669"/>
    <property type="project" value="InterPro"/>
</dbReference>
<dbReference type="GO" id="GO:0003677">
    <property type="term" value="F:DNA binding"/>
    <property type="evidence" value="ECO:0007669"/>
    <property type="project" value="InterPro"/>
</dbReference>